<dbReference type="EMBL" id="LUGG01000013">
    <property type="protein sequence ID" value="OBZ71006.1"/>
    <property type="molecule type" value="Genomic_DNA"/>
</dbReference>
<dbReference type="Proteomes" id="UP000092993">
    <property type="component" value="Unassembled WGS sequence"/>
</dbReference>
<reference evidence="1 2" key="1">
    <citation type="submission" date="2016-03" db="EMBL/GenBank/DDBJ databases">
        <title>Whole genome sequencing of Grifola frondosa 9006-11.</title>
        <authorList>
            <person name="Min B."/>
            <person name="Park H."/>
            <person name="Kim J.-G."/>
            <person name="Cho H."/>
            <person name="Oh Y.-L."/>
            <person name="Kong W.-S."/>
            <person name="Choi I.-G."/>
        </authorList>
    </citation>
    <scope>NUCLEOTIDE SEQUENCE [LARGE SCALE GENOMIC DNA]</scope>
    <source>
        <strain evidence="1 2">9006-11</strain>
    </source>
</reference>
<gene>
    <name evidence="1" type="ORF">A0H81_09132</name>
</gene>
<name>A0A1C7M3N2_GRIFR</name>
<evidence type="ECO:0008006" key="3">
    <source>
        <dbReference type="Google" id="ProtNLM"/>
    </source>
</evidence>
<comment type="caution">
    <text evidence="1">The sequence shown here is derived from an EMBL/GenBank/DDBJ whole genome shotgun (WGS) entry which is preliminary data.</text>
</comment>
<dbReference type="OrthoDB" id="2755889at2759"/>
<accession>A0A1C7M3N2</accession>
<evidence type="ECO:0000313" key="2">
    <source>
        <dbReference type="Proteomes" id="UP000092993"/>
    </source>
</evidence>
<keyword evidence="2" id="KW-1185">Reference proteome</keyword>
<sequence length="415" mass="46638">MYKVVRLKPFSAPRDEGYYDRPITHDLITDIFLEFSNRTREQESAEYSRSLTGNTWYLGVTRQHLQVWRKAVIVKKNKERAKPMRGGILSLVNEKNEILGWRLCQTNANAEIEEMLEGLKRRCSELTADLSEIIIADNYCYVRGAITKVFPDASVVLDVYHLLARYLAVIINGSKNPLRGAIAKDVVDAVLKTRASGGQCAEYWGKQEQEEQLQAMFEKWTGKGNVWTAAALKLNHVKKGCLVRPRQDIAADGNHIEGSHKGWNSIMRSFASGLEVFTALGHDFVLHRNVRVANSKPWSSGSFLASTHGSHHIRLSNHVNKLWNALVDQEKFPSGLQRRPLLNSASTSEAFGLVPSAFSVTFGGLLEIKSEAEDISDTELLKMESVLDNELEPETVLRHLDIDPLLLLQPLPPLL</sequence>
<dbReference type="AlphaFoldDB" id="A0A1C7M3N2"/>
<proteinExistence type="predicted"/>
<organism evidence="1 2">
    <name type="scientific">Grifola frondosa</name>
    <name type="common">Maitake</name>
    <name type="synonym">Polyporus frondosus</name>
    <dbReference type="NCBI Taxonomy" id="5627"/>
    <lineage>
        <taxon>Eukaryota</taxon>
        <taxon>Fungi</taxon>
        <taxon>Dikarya</taxon>
        <taxon>Basidiomycota</taxon>
        <taxon>Agaricomycotina</taxon>
        <taxon>Agaricomycetes</taxon>
        <taxon>Polyporales</taxon>
        <taxon>Grifolaceae</taxon>
        <taxon>Grifola</taxon>
    </lineage>
</organism>
<protein>
    <recommendedName>
        <fullName evidence="3">Transposase IS204/IS1001/IS1096/IS1165 DDE domain-containing protein</fullName>
    </recommendedName>
</protein>
<evidence type="ECO:0000313" key="1">
    <source>
        <dbReference type="EMBL" id="OBZ71006.1"/>
    </source>
</evidence>